<feature type="region of interest" description="Disordered" evidence="1">
    <location>
        <begin position="1"/>
        <end position="29"/>
    </location>
</feature>
<reference evidence="2 3" key="1">
    <citation type="submission" date="2011-02" db="EMBL/GenBank/DDBJ databases">
        <title>The Genome Sequence of Sphaeroforma arctica JP610.</title>
        <authorList>
            <consortium name="The Broad Institute Genome Sequencing Platform"/>
            <person name="Russ C."/>
            <person name="Cuomo C."/>
            <person name="Young S.K."/>
            <person name="Zeng Q."/>
            <person name="Gargeya S."/>
            <person name="Alvarado L."/>
            <person name="Berlin A."/>
            <person name="Chapman S.B."/>
            <person name="Chen Z."/>
            <person name="Freedman E."/>
            <person name="Gellesch M."/>
            <person name="Goldberg J."/>
            <person name="Griggs A."/>
            <person name="Gujja S."/>
            <person name="Heilman E."/>
            <person name="Heiman D."/>
            <person name="Howarth C."/>
            <person name="Mehta T."/>
            <person name="Neiman D."/>
            <person name="Pearson M."/>
            <person name="Roberts A."/>
            <person name="Saif S."/>
            <person name="Shea T."/>
            <person name="Shenoy N."/>
            <person name="Sisk P."/>
            <person name="Stolte C."/>
            <person name="Sykes S."/>
            <person name="White J."/>
            <person name="Yandava C."/>
            <person name="Burger G."/>
            <person name="Gray M.W."/>
            <person name="Holland P.W.H."/>
            <person name="King N."/>
            <person name="Lang F.B.F."/>
            <person name="Roger A.J."/>
            <person name="Ruiz-Trillo I."/>
            <person name="Haas B."/>
            <person name="Nusbaum C."/>
            <person name="Birren B."/>
        </authorList>
    </citation>
    <scope>NUCLEOTIDE SEQUENCE [LARGE SCALE GENOMIC DNA]</scope>
    <source>
        <strain evidence="2 3">JP610</strain>
    </source>
</reference>
<proteinExistence type="predicted"/>
<dbReference type="RefSeq" id="XP_014147594.1">
    <property type="nucleotide sequence ID" value="XM_014292119.1"/>
</dbReference>
<gene>
    <name evidence="2" type="ORF">SARC_13749</name>
</gene>
<dbReference type="GeneID" id="25914253"/>
<dbReference type="EMBL" id="KQ245277">
    <property type="protein sequence ID" value="KNC73692.1"/>
    <property type="molecule type" value="Genomic_DNA"/>
</dbReference>
<protein>
    <submittedName>
        <fullName evidence="2">Uncharacterized protein</fullName>
    </submittedName>
</protein>
<accession>A0A0L0FAF5</accession>
<evidence type="ECO:0000313" key="2">
    <source>
        <dbReference type="EMBL" id="KNC73692.1"/>
    </source>
</evidence>
<evidence type="ECO:0000313" key="3">
    <source>
        <dbReference type="Proteomes" id="UP000054560"/>
    </source>
</evidence>
<dbReference type="Proteomes" id="UP000054560">
    <property type="component" value="Unassembled WGS sequence"/>
</dbReference>
<feature type="region of interest" description="Disordered" evidence="1">
    <location>
        <begin position="43"/>
        <end position="80"/>
    </location>
</feature>
<feature type="non-terminal residue" evidence="2">
    <location>
        <position position="80"/>
    </location>
</feature>
<sequence length="80" mass="8559">MNDPSKRDFQNELERKLHQPYGAVERTGSGLTSAAQTVYYNGAFPSVTQSPPQSKEHRKSVGKLDPSPRASVGASGNGKG</sequence>
<organism evidence="2 3">
    <name type="scientific">Sphaeroforma arctica JP610</name>
    <dbReference type="NCBI Taxonomy" id="667725"/>
    <lineage>
        <taxon>Eukaryota</taxon>
        <taxon>Ichthyosporea</taxon>
        <taxon>Ichthyophonida</taxon>
        <taxon>Sphaeroforma</taxon>
    </lineage>
</organism>
<evidence type="ECO:0000256" key="1">
    <source>
        <dbReference type="SAM" id="MobiDB-lite"/>
    </source>
</evidence>
<dbReference type="AlphaFoldDB" id="A0A0L0FAF5"/>
<feature type="compositionally biased region" description="Basic and acidic residues" evidence="1">
    <location>
        <begin position="1"/>
        <end position="17"/>
    </location>
</feature>
<keyword evidence="3" id="KW-1185">Reference proteome</keyword>
<name>A0A0L0FAF5_9EUKA</name>